<evidence type="ECO:0000313" key="1">
    <source>
        <dbReference type="EMBL" id="TPQ16933.1"/>
    </source>
</evidence>
<name>A0A505CY32_9ACTN</name>
<accession>A0A505CY32</accession>
<comment type="caution">
    <text evidence="1">The sequence shown here is derived from an EMBL/GenBank/DDBJ whole genome shotgun (WGS) entry which is preliminary data.</text>
</comment>
<protein>
    <submittedName>
        <fullName evidence="1">Uncharacterized protein</fullName>
    </submittedName>
</protein>
<organism evidence="1 2">
    <name type="scientific">Streptomyces sporangiiformans</name>
    <dbReference type="NCBI Taxonomy" id="2315329"/>
    <lineage>
        <taxon>Bacteria</taxon>
        <taxon>Bacillati</taxon>
        <taxon>Actinomycetota</taxon>
        <taxon>Actinomycetes</taxon>
        <taxon>Kitasatosporales</taxon>
        <taxon>Streptomycetaceae</taxon>
        <taxon>Streptomyces</taxon>
    </lineage>
</organism>
<proteinExistence type="predicted"/>
<dbReference type="OrthoDB" id="4219826at2"/>
<evidence type="ECO:0000313" key="2">
    <source>
        <dbReference type="Proteomes" id="UP000317378"/>
    </source>
</evidence>
<gene>
    <name evidence="1" type="ORF">FGD71_039165</name>
</gene>
<dbReference type="EMBL" id="VCHX02000317">
    <property type="protein sequence ID" value="TPQ16933.1"/>
    <property type="molecule type" value="Genomic_DNA"/>
</dbReference>
<dbReference type="RefSeq" id="WP_119105324.1">
    <property type="nucleotide sequence ID" value="NZ_QXMJ01000317.1"/>
</dbReference>
<keyword evidence="2" id="KW-1185">Reference proteome</keyword>
<dbReference type="Proteomes" id="UP000317378">
    <property type="component" value="Unassembled WGS sequence"/>
</dbReference>
<dbReference type="AlphaFoldDB" id="A0A505CY32"/>
<reference evidence="1 2" key="1">
    <citation type="submission" date="2019-06" db="EMBL/GenBank/DDBJ databases">
        <title>Streptomyces sporangiiformans sp. nov., a novel actinomycete isolated from soil in Mount Song.</title>
        <authorList>
            <person name="Han L."/>
        </authorList>
    </citation>
    <scope>NUCLEOTIDE SEQUENCE [LARGE SCALE GENOMIC DNA]</scope>
    <source>
        <strain evidence="1 2">NEAU-SSA 1</strain>
    </source>
</reference>
<sequence length="216" mass="23516">MTRNVETYSALREIPTDFLTGFCLACAERGSGVFAALATPTEAERFFHILDTAWKAPLGEVDEDELVDILEDFEARTGSVDFGDPGSRTFSVVQSAMLAVNAIAVCMHPNPTRAEMSGQTLETILGSFDFEIGGRKARVVRPGEETATGRLQRLEQNAQASFVESVRSLTRDQDVSRLDRSFLEALRDSCAPVRDEIKNAAASVAELNGWVPPNSG</sequence>